<gene>
    <name evidence="2" type="ORF">AS033_02630</name>
</gene>
<feature type="transmembrane region" description="Helical" evidence="1">
    <location>
        <begin position="39"/>
        <end position="57"/>
    </location>
</feature>
<protein>
    <submittedName>
        <fullName evidence="2">Uncharacterized protein</fullName>
    </submittedName>
</protein>
<sequence>MADQPIKHPFERFVGFIGMTSCLRYGYSFIDSERSLPEIFLYLVVGFAIIILLEALGKRLARKLPVVRMRYLTPLYLIYLYVFFTSFYSSSFGFSL</sequence>
<dbReference type="RefSeq" id="WP_058264710.1">
    <property type="nucleotide sequence ID" value="NZ_FMYN01000001.1"/>
</dbReference>
<keyword evidence="1" id="KW-0472">Membrane</keyword>
<name>A0A0V8GJ44_9BACL</name>
<organism evidence="2 3">
    <name type="scientific">Exiguobacterium indicum</name>
    <dbReference type="NCBI Taxonomy" id="296995"/>
    <lineage>
        <taxon>Bacteria</taxon>
        <taxon>Bacillati</taxon>
        <taxon>Bacillota</taxon>
        <taxon>Bacilli</taxon>
        <taxon>Bacillales</taxon>
        <taxon>Bacillales Family XII. Incertae Sedis</taxon>
        <taxon>Exiguobacterium</taxon>
    </lineage>
</organism>
<comment type="caution">
    <text evidence="2">The sequence shown here is derived from an EMBL/GenBank/DDBJ whole genome shotgun (WGS) entry which is preliminary data.</text>
</comment>
<accession>A0A0V8GJ44</accession>
<dbReference type="OrthoDB" id="2353587at2"/>
<reference evidence="2 3" key="1">
    <citation type="journal article" date="2015" name="Int. J. Syst. Evol. Microbiol.">
        <title>Exiguobacterium enclense sp. nov., isolated from sediment.</title>
        <authorList>
            <person name="Dastager S.G."/>
            <person name="Mawlankar R."/>
            <person name="Sonalkar V.V."/>
            <person name="Thorat M.N."/>
            <person name="Mual P."/>
            <person name="Verma A."/>
            <person name="Krishnamurthi S."/>
            <person name="Tang S.K."/>
            <person name="Li W.J."/>
        </authorList>
    </citation>
    <scope>NUCLEOTIDE SEQUENCE [LARGE SCALE GENOMIC DNA]</scope>
    <source>
        <strain evidence="2 3">NIO-1109</strain>
    </source>
</reference>
<evidence type="ECO:0000313" key="2">
    <source>
        <dbReference type="EMBL" id="KSU50292.1"/>
    </source>
</evidence>
<keyword evidence="1" id="KW-1133">Transmembrane helix</keyword>
<proteinExistence type="predicted"/>
<keyword evidence="1" id="KW-0812">Transmembrane</keyword>
<dbReference type="Proteomes" id="UP000053797">
    <property type="component" value="Unassembled WGS sequence"/>
</dbReference>
<dbReference type="AlphaFoldDB" id="A0A0V8GJ44"/>
<evidence type="ECO:0000313" key="3">
    <source>
        <dbReference type="Proteomes" id="UP000053797"/>
    </source>
</evidence>
<dbReference type="EMBL" id="LNQL01000001">
    <property type="protein sequence ID" value="KSU50292.1"/>
    <property type="molecule type" value="Genomic_DNA"/>
</dbReference>
<evidence type="ECO:0000256" key="1">
    <source>
        <dbReference type="SAM" id="Phobius"/>
    </source>
</evidence>
<feature type="transmembrane region" description="Helical" evidence="1">
    <location>
        <begin position="69"/>
        <end position="88"/>
    </location>
</feature>